<evidence type="ECO:0000313" key="11">
    <source>
        <dbReference type="EMBL" id="SHK25301.1"/>
    </source>
</evidence>
<dbReference type="InterPro" id="IPR003321">
    <property type="entry name" value="Cyt_c552"/>
</dbReference>
<dbReference type="OrthoDB" id="9780421at2"/>
<dbReference type="SUPFAM" id="SSF48695">
    <property type="entry name" value="Multiheme cytochromes"/>
    <property type="match status" value="1"/>
</dbReference>
<protein>
    <recommendedName>
        <fullName evidence="3">nitrite reductase (cytochrome; ammonia-forming)</fullName>
        <ecNumber evidence="3">1.7.2.2</ecNumber>
    </recommendedName>
</protein>
<name>A0A1M6QYI7_9FIRM</name>
<evidence type="ECO:0000256" key="1">
    <source>
        <dbReference type="ARBA" id="ARBA00004196"/>
    </source>
</evidence>
<dbReference type="RefSeq" id="WP_072911993.1">
    <property type="nucleotide sequence ID" value="NZ_FRAR01000009.1"/>
</dbReference>
<evidence type="ECO:0000256" key="2">
    <source>
        <dbReference type="ARBA" id="ARBA00009288"/>
    </source>
</evidence>
<keyword evidence="5" id="KW-0479">Metal-binding</keyword>
<dbReference type="InterPro" id="IPR036280">
    <property type="entry name" value="Multihaem_cyt_sf"/>
</dbReference>
<comment type="similarity">
    <text evidence="2">Belongs to the cytochrome c-552 family.</text>
</comment>
<dbReference type="AlphaFoldDB" id="A0A1M6QYI7"/>
<dbReference type="PANTHER" id="PTHR30633:SF0">
    <property type="entry name" value="CYTOCHROME C-552"/>
    <property type="match status" value="1"/>
</dbReference>
<accession>A0A1M6QYI7</accession>
<evidence type="ECO:0000256" key="9">
    <source>
        <dbReference type="ARBA" id="ARBA00023004"/>
    </source>
</evidence>
<dbReference type="CDD" id="cd00548">
    <property type="entry name" value="NrfA-like"/>
    <property type="match status" value="1"/>
</dbReference>
<keyword evidence="12" id="KW-1185">Reference proteome</keyword>
<dbReference type="Proteomes" id="UP000183997">
    <property type="component" value="Unassembled WGS sequence"/>
</dbReference>
<keyword evidence="8" id="KW-0560">Oxidoreductase</keyword>
<proteinExistence type="inferred from homology"/>
<evidence type="ECO:0000256" key="7">
    <source>
        <dbReference type="ARBA" id="ARBA00022837"/>
    </source>
</evidence>
<keyword evidence="9" id="KW-0408">Iron</keyword>
<keyword evidence="4" id="KW-0349">Heme</keyword>
<reference evidence="12" key="1">
    <citation type="submission" date="2016-11" db="EMBL/GenBank/DDBJ databases">
        <authorList>
            <person name="Varghese N."/>
            <person name="Submissions S."/>
        </authorList>
    </citation>
    <scope>NUCLEOTIDE SEQUENCE [LARGE SCALE GENOMIC DNA]</scope>
    <source>
        <strain evidence="12">DSM 10349</strain>
    </source>
</reference>
<evidence type="ECO:0000256" key="3">
    <source>
        <dbReference type="ARBA" id="ARBA00011887"/>
    </source>
</evidence>
<comment type="subcellular location">
    <subcellularLocation>
        <location evidence="1">Cell envelope</location>
    </subcellularLocation>
</comment>
<dbReference type="PIRSF" id="PIRSF000243">
    <property type="entry name" value="Cyt_c552"/>
    <property type="match status" value="1"/>
</dbReference>
<dbReference type="GO" id="GO:0019645">
    <property type="term" value="P:anaerobic electron transport chain"/>
    <property type="evidence" value="ECO:0007669"/>
    <property type="project" value="TreeGrafter"/>
</dbReference>
<evidence type="ECO:0000256" key="4">
    <source>
        <dbReference type="ARBA" id="ARBA00022617"/>
    </source>
</evidence>
<evidence type="ECO:0000256" key="5">
    <source>
        <dbReference type="ARBA" id="ARBA00022723"/>
    </source>
</evidence>
<dbReference type="EC" id="1.7.2.2" evidence="3"/>
<dbReference type="GO" id="GO:0030288">
    <property type="term" value="C:outer membrane-bounded periplasmic space"/>
    <property type="evidence" value="ECO:0007669"/>
    <property type="project" value="TreeGrafter"/>
</dbReference>
<comment type="catalytic activity">
    <reaction evidence="10">
        <text>6 Fe(III)-[cytochrome c] + NH4(+) + 2 H2O = 6 Fe(II)-[cytochrome c] + nitrite + 8 H(+)</text>
        <dbReference type="Rhea" id="RHEA:13089"/>
        <dbReference type="Rhea" id="RHEA-COMP:10350"/>
        <dbReference type="Rhea" id="RHEA-COMP:14399"/>
        <dbReference type="ChEBI" id="CHEBI:15377"/>
        <dbReference type="ChEBI" id="CHEBI:15378"/>
        <dbReference type="ChEBI" id="CHEBI:16301"/>
        <dbReference type="ChEBI" id="CHEBI:28938"/>
        <dbReference type="ChEBI" id="CHEBI:29033"/>
        <dbReference type="ChEBI" id="CHEBI:29034"/>
        <dbReference type="EC" id="1.7.2.2"/>
    </reaction>
</comment>
<sequence length="425" mass="48519">MKSKGFILALVAIAGIVVLGAMYMSFQKNNRVQAETAKLPPIGEKEIDSSVWGKHYPRTYDSFLKGKETGVRTKYGGSDKYSKAEQQPEMKTLFAGYGFSEEYNEERSHFYALEDNSKITPARRKAGAVCLYCKSPAIPGLLEKYGDDFGKFTYEEMYKQVKFAIGCSDCHDPKDMSLRITRPALVEALQRIDKDWKLASRQEMRSLVCAQCHVEYYFNKEKKVTFPWDKGWTADQMEEYYGNYQNSIHVDWTQPQSGTNLLKAQHPDYEFSQGGVHAAAGVACADCHMPYERIGNVKVTSHWWVSPTRTINKSCTQCHREGEEWLLNRIHYYQDRNFEALRRAGTLNVEAINEIEKSSKTAGVNPKILEEARALHRSSQWRWDYMSAENSMGFHNTQEGMKNLSKSIDLAHQAIAAARRARGAE</sequence>
<dbReference type="PANTHER" id="PTHR30633">
    <property type="entry name" value="CYTOCHROME C-552 RESPIRATORY NITRITE REDUCTASE"/>
    <property type="match status" value="1"/>
</dbReference>
<keyword evidence="7" id="KW-0106">Calcium</keyword>
<dbReference type="Pfam" id="PF02335">
    <property type="entry name" value="Cytochrom_C552"/>
    <property type="match status" value="1"/>
</dbReference>
<dbReference type="GO" id="GO:0042279">
    <property type="term" value="F:nitrite reductase (cytochrome, ammonia-forming) activity"/>
    <property type="evidence" value="ECO:0007669"/>
    <property type="project" value="UniProtKB-EC"/>
</dbReference>
<dbReference type="STRING" id="1121421.SAMN02745123_01281"/>
<dbReference type="GO" id="GO:0020037">
    <property type="term" value="F:heme binding"/>
    <property type="evidence" value="ECO:0007669"/>
    <property type="project" value="TreeGrafter"/>
</dbReference>
<dbReference type="EMBL" id="FRAR01000009">
    <property type="protein sequence ID" value="SHK25301.1"/>
    <property type="molecule type" value="Genomic_DNA"/>
</dbReference>
<evidence type="ECO:0000313" key="12">
    <source>
        <dbReference type="Proteomes" id="UP000183997"/>
    </source>
</evidence>
<dbReference type="GO" id="GO:0046872">
    <property type="term" value="F:metal ion binding"/>
    <property type="evidence" value="ECO:0007669"/>
    <property type="project" value="UniProtKB-KW"/>
</dbReference>
<organism evidence="11 12">
    <name type="scientific">Desulforamulus aeronauticus DSM 10349</name>
    <dbReference type="NCBI Taxonomy" id="1121421"/>
    <lineage>
        <taxon>Bacteria</taxon>
        <taxon>Bacillati</taxon>
        <taxon>Bacillota</taxon>
        <taxon>Clostridia</taxon>
        <taxon>Eubacteriales</taxon>
        <taxon>Peptococcaceae</taxon>
        <taxon>Desulforamulus</taxon>
    </lineage>
</organism>
<dbReference type="Gene3D" id="1.20.140.10">
    <property type="entry name" value="Butyryl-CoA Dehydrogenase, subunit A, domain 3"/>
    <property type="match status" value="1"/>
</dbReference>
<evidence type="ECO:0000256" key="8">
    <source>
        <dbReference type="ARBA" id="ARBA00023002"/>
    </source>
</evidence>
<gene>
    <name evidence="11" type="ORF">SAMN02745123_01281</name>
</gene>
<evidence type="ECO:0000256" key="10">
    <source>
        <dbReference type="ARBA" id="ARBA00049131"/>
    </source>
</evidence>
<evidence type="ECO:0000256" key="6">
    <source>
        <dbReference type="ARBA" id="ARBA00022729"/>
    </source>
</evidence>
<keyword evidence="6" id="KW-0732">Signal</keyword>
<dbReference type="Gene3D" id="1.10.1130.10">
    <property type="entry name" value="Flavocytochrome C3, Chain A"/>
    <property type="match status" value="1"/>
</dbReference>